<evidence type="ECO:0000259" key="2">
    <source>
        <dbReference type="Pfam" id="PF16655"/>
    </source>
</evidence>
<organism evidence="3 4">
    <name type="scientific">Variovorax dokdonensis</name>
    <dbReference type="NCBI Taxonomy" id="344883"/>
    <lineage>
        <taxon>Bacteria</taxon>
        <taxon>Pseudomonadati</taxon>
        <taxon>Pseudomonadota</taxon>
        <taxon>Betaproteobacteria</taxon>
        <taxon>Burkholderiales</taxon>
        <taxon>Comamonadaceae</taxon>
        <taxon>Variovorax</taxon>
    </lineage>
</organism>
<comment type="caution">
    <text evidence="3">The sequence shown here is derived from an EMBL/GenBank/DDBJ whole genome shotgun (WGS) entry which is preliminary data.</text>
</comment>
<dbReference type="Gene3D" id="3.60.21.70">
    <property type="entry name" value="PhoD-like phosphatase"/>
    <property type="match status" value="1"/>
</dbReference>
<feature type="domain" description="Phospholipase D N-terminal" evidence="2">
    <location>
        <begin position="45"/>
        <end position="141"/>
    </location>
</feature>
<name>A0ABT7NFV1_9BURK</name>
<dbReference type="EMBL" id="JASZYV010000004">
    <property type="protein sequence ID" value="MDM0046700.1"/>
    <property type="molecule type" value="Genomic_DNA"/>
</dbReference>
<proteinExistence type="predicted"/>
<gene>
    <name evidence="3" type="ORF">QTH91_19575</name>
</gene>
<dbReference type="InterPro" id="IPR032093">
    <property type="entry name" value="PhoD_N"/>
</dbReference>
<dbReference type="InterPro" id="IPR006311">
    <property type="entry name" value="TAT_signal"/>
</dbReference>
<feature type="domain" description="PhoD-like phosphatase metallophosphatase" evidence="1">
    <location>
        <begin position="155"/>
        <end position="489"/>
    </location>
</feature>
<dbReference type="Pfam" id="PF09423">
    <property type="entry name" value="PhoD"/>
    <property type="match status" value="1"/>
</dbReference>
<dbReference type="InterPro" id="IPR018946">
    <property type="entry name" value="PhoD-like_MPP"/>
</dbReference>
<keyword evidence="4" id="KW-1185">Reference proteome</keyword>
<dbReference type="Proteomes" id="UP001174908">
    <property type="component" value="Unassembled WGS sequence"/>
</dbReference>
<dbReference type="InterPro" id="IPR038607">
    <property type="entry name" value="PhoD-like_sf"/>
</dbReference>
<evidence type="ECO:0000313" key="3">
    <source>
        <dbReference type="EMBL" id="MDM0046700.1"/>
    </source>
</evidence>
<evidence type="ECO:0000313" key="4">
    <source>
        <dbReference type="Proteomes" id="UP001174908"/>
    </source>
</evidence>
<dbReference type="RefSeq" id="WP_286661814.1">
    <property type="nucleotide sequence ID" value="NZ_JASZYV010000004.1"/>
</dbReference>
<dbReference type="CDD" id="cd07389">
    <property type="entry name" value="MPP_PhoD"/>
    <property type="match status" value="1"/>
</dbReference>
<dbReference type="SUPFAM" id="SSF56300">
    <property type="entry name" value="Metallo-dependent phosphatases"/>
    <property type="match status" value="1"/>
</dbReference>
<accession>A0ABT7NFV1</accession>
<reference evidence="3" key="1">
    <citation type="submission" date="2023-06" db="EMBL/GenBank/DDBJ databases">
        <authorList>
            <person name="Jiang Y."/>
            <person name="Liu Q."/>
        </authorList>
    </citation>
    <scope>NUCLEOTIDE SEQUENCE</scope>
    <source>
        <strain evidence="3">CGMCC 1.12089</strain>
    </source>
</reference>
<dbReference type="PANTHER" id="PTHR43606:SF2">
    <property type="entry name" value="ALKALINE PHOSPHATASE FAMILY PROTEIN (AFU_ORTHOLOGUE AFUA_5G03860)"/>
    <property type="match status" value="1"/>
</dbReference>
<evidence type="ECO:0000259" key="1">
    <source>
        <dbReference type="Pfam" id="PF09423"/>
    </source>
</evidence>
<sequence length="520" mass="57226">MSTILLRRRDLHRAALGLALSAWGLPAASASGAPGPRWRLDPFSLGVASGMPRPDSVVLWTRLAPPGEDAAERDARPPVRVRWEVFADESLRRRVAHGEQDTDADRVFSVHAAVTGLAPARQYWYRFSCGDAQSPVGRTRTAPAADAAVDRLRLALGACQHYEQGFYAAHREIARRDLDAVLFVGDYIYEGHVGAARAVRRHEAGEPRTLDEYRARHAHYKRDADLQASHAAHPWILTWDDHEVVNDYAADREPEPTDAATFLQRRAAAYRAYFEHMPVALGPTGAQMRIHDRFGWGRLADLWTMDCRQHRSHHACADPRRDHGRQVIGCAELDDPARTMLGLAQERWLGDGLAGSGARWKLLAQSTQLSSIGIDTPQGRQFWTDGWDGYPAARQRLMDGIAQAEVRDVVVLGGDVHRFVAADLRARPNDPASPVLASEIVGGSITSRGAGLEDMSRLRQSNPDLHHARGDQRGYTLLDIGPAQMRCEFRATAHPAAEDAALSAQASFVIEAGRPGPQAA</sequence>
<dbReference type="Gene3D" id="2.60.40.380">
    <property type="entry name" value="Purple acid phosphatase-like, N-terminal"/>
    <property type="match status" value="1"/>
</dbReference>
<dbReference type="PROSITE" id="PS51318">
    <property type="entry name" value="TAT"/>
    <property type="match status" value="1"/>
</dbReference>
<dbReference type="Pfam" id="PF16655">
    <property type="entry name" value="PhoD_N"/>
    <property type="match status" value="1"/>
</dbReference>
<protein>
    <submittedName>
        <fullName evidence="3">Alkaline phosphatase D family protein</fullName>
    </submittedName>
</protein>
<dbReference type="InterPro" id="IPR029052">
    <property type="entry name" value="Metallo-depent_PP-like"/>
</dbReference>
<dbReference type="PANTHER" id="PTHR43606">
    <property type="entry name" value="PHOSPHATASE, PUTATIVE (AFU_ORTHOLOGUE AFUA_6G08710)-RELATED"/>
    <property type="match status" value="1"/>
</dbReference>
<dbReference type="InterPro" id="IPR052900">
    <property type="entry name" value="Phospholipid_Metab_Enz"/>
</dbReference>